<dbReference type="AlphaFoldDB" id="R7QMG3"/>
<protein>
    <submittedName>
        <fullName evidence="1">Uncharacterized protein</fullName>
    </submittedName>
</protein>
<dbReference type="EMBL" id="HG001945">
    <property type="protein sequence ID" value="CDF38565.1"/>
    <property type="molecule type" value="Genomic_DNA"/>
</dbReference>
<evidence type="ECO:0000313" key="1">
    <source>
        <dbReference type="EMBL" id="CDF38565.1"/>
    </source>
</evidence>
<dbReference type="RefSeq" id="XP_005718470.1">
    <property type="nucleotide sequence ID" value="XM_005718413.1"/>
</dbReference>
<reference evidence="2" key="1">
    <citation type="journal article" date="2013" name="Proc. Natl. Acad. Sci. U.S.A.">
        <title>Genome structure and metabolic features in the red seaweed Chondrus crispus shed light on evolution of the Archaeplastida.</title>
        <authorList>
            <person name="Collen J."/>
            <person name="Porcel B."/>
            <person name="Carre W."/>
            <person name="Ball S.G."/>
            <person name="Chaparro C."/>
            <person name="Tonon T."/>
            <person name="Barbeyron T."/>
            <person name="Michel G."/>
            <person name="Noel B."/>
            <person name="Valentin K."/>
            <person name="Elias M."/>
            <person name="Artiguenave F."/>
            <person name="Arun A."/>
            <person name="Aury J.M."/>
            <person name="Barbosa-Neto J.F."/>
            <person name="Bothwell J.H."/>
            <person name="Bouget F.Y."/>
            <person name="Brillet L."/>
            <person name="Cabello-Hurtado F."/>
            <person name="Capella-Gutierrez S."/>
            <person name="Charrier B."/>
            <person name="Cladiere L."/>
            <person name="Cock J.M."/>
            <person name="Coelho S.M."/>
            <person name="Colleoni C."/>
            <person name="Czjzek M."/>
            <person name="Da Silva C."/>
            <person name="Delage L."/>
            <person name="Denoeud F."/>
            <person name="Deschamps P."/>
            <person name="Dittami S.M."/>
            <person name="Gabaldon T."/>
            <person name="Gachon C.M."/>
            <person name="Groisillier A."/>
            <person name="Herve C."/>
            <person name="Jabbari K."/>
            <person name="Katinka M."/>
            <person name="Kloareg B."/>
            <person name="Kowalczyk N."/>
            <person name="Labadie K."/>
            <person name="Leblanc C."/>
            <person name="Lopez P.J."/>
            <person name="McLachlan D.H."/>
            <person name="Meslet-Cladiere L."/>
            <person name="Moustafa A."/>
            <person name="Nehr Z."/>
            <person name="Nyvall Collen P."/>
            <person name="Panaud O."/>
            <person name="Partensky F."/>
            <person name="Poulain J."/>
            <person name="Rensing S.A."/>
            <person name="Rousvoal S."/>
            <person name="Samson G."/>
            <person name="Symeonidi A."/>
            <person name="Weissenbach J."/>
            <person name="Zambounis A."/>
            <person name="Wincker P."/>
            <person name="Boyen C."/>
        </authorList>
    </citation>
    <scope>NUCLEOTIDE SEQUENCE [LARGE SCALE GENOMIC DNA]</scope>
    <source>
        <strain evidence="2">cv. Stackhouse</strain>
    </source>
</reference>
<accession>R7QMG3</accession>
<dbReference type="Proteomes" id="UP000012073">
    <property type="component" value="Unassembled WGS sequence"/>
</dbReference>
<keyword evidence="2" id="KW-1185">Reference proteome</keyword>
<dbReference type="Gramene" id="CDF38565">
    <property type="protein sequence ID" value="CDF38565"/>
    <property type="gene ID" value="CHC_T00001149001"/>
</dbReference>
<dbReference type="GeneID" id="17326189"/>
<organism evidence="1 2">
    <name type="scientific">Chondrus crispus</name>
    <name type="common">Carrageen Irish moss</name>
    <name type="synonym">Polymorpha crispa</name>
    <dbReference type="NCBI Taxonomy" id="2769"/>
    <lineage>
        <taxon>Eukaryota</taxon>
        <taxon>Rhodophyta</taxon>
        <taxon>Florideophyceae</taxon>
        <taxon>Rhodymeniophycidae</taxon>
        <taxon>Gigartinales</taxon>
        <taxon>Gigartinaceae</taxon>
        <taxon>Chondrus</taxon>
    </lineage>
</organism>
<name>R7QMG3_CHOCR</name>
<proteinExistence type="predicted"/>
<sequence>MITREFVQQLGVLFSFFVHCSTISRPPRIHLKLCARVANSYSHV</sequence>
<evidence type="ECO:0000313" key="2">
    <source>
        <dbReference type="Proteomes" id="UP000012073"/>
    </source>
</evidence>
<gene>
    <name evidence="1" type="ORF">CHC_T00001149001</name>
</gene>
<dbReference type="KEGG" id="ccp:CHC_T00001149001"/>